<protein>
    <submittedName>
        <fullName evidence="3">Uncharacterized protein</fullName>
    </submittedName>
</protein>
<keyword evidence="2" id="KW-0472">Membrane</keyword>
<reference evidence="3 4" key="1">
    <citation type="submission" date="2019-06" db="EMBL/GenBank/DDBJ databases">
        <title>A chromosome-scale genome assembly of the European perch, Perca fluviatilis.</title>
        <authorList>
            <person name="Roques C."/>
            <person name="Zahm M."/>
            <person name="Cabau C."/>
            <person name="Klopp C."/>
            <person name="Bouchez O."/>
            <person name="Donnadieu C."/>
            <person name="Kuhl H."/>
            <person name="Gislard M."/>
            <person name="Guendouz S."/>
            <person name="Journot L."/>
            <person name="Haffray P."/>
            <person name="Bestin A."/>
            <person name="Morvezen R."/>
            <person name="Feron R."/>
            <person name="Wen M."/>
            <person name="Jouanno E."/>
            <person name="Herpin A."/>
            <person name="Schartl M."/>
            <person name="Postlethwait J."/>
            <person name="Schaerlinger B."/>
            <person name="Chardard D."/>
            <person name="Lecocq T."/>
            <person name="Poncet C."/>
            <person name="Jaffrelo L."/>
            <person name="Lampietro C."/>
            <person name="Guiguen Y."/>
        </authorList>
    </citation>
    <scope>NUCLEOTIDE SEQUENCE [LARGE SCALE GENOMIC DNA]</scope>
    <source>
        <tissue evidence="3">Blood</tissue>
    </source>
</reference>
<keyword evidence="2" id="KW-1133">Transmembrane helix</keyword>
<evidence type="ECO:0000313" key="3">
    <source>
        <dbReference type="EMBL" id="KAF1380947.1"/>
    </source>
</evidence>
<feature type="coiled-coil region" evidence="1">
    <location>
        <begin position="152"/>
        <end position="220"/>
    </location>
</feature>
<accession>A0A6A5DYG6</accession>
<gene>
    <name evidence="3" type="ORF">PFLUV_G00169350</name>
</gene>
<keyword evidence="2" id="KW-0812">Transmembrane</keyword>
<name>A0A6A5DYG6_PERFL</name>
<dbReference type="AlphaFoldDB" id="A0A6A5DYG6"/>
<comment type="caution">
    <text evidence="3">The sequence shown here is derived from an EMBL/GenBank/DDBJ whole genome shotgun (WGS) entry which is preliminary data.</text>
</comment>
<evidence type="ECO:0000256" key="2">
    <source>
        <dbReference type="SAM" id="Phobius"/>
    </source>
</evidence>
<sequence length="285" mass="32601">MRTVISVVAAAAALALATVNYYFPKDEKMVNAETNPLFQQSQKEKELENVPNILMEQEKELTQMMRKIQPQCTKNPTKLNVTDGLFFEPAFTVVSGSMPLDTVFILLLIHTCGAGLVESISTVCHHMSLGGVLVDMALSLILAAYAMYRWKRGKAESVKRNAQLQKESLKTEEDGEDVVSTLMELKTELENQRGRLKELLEEVEGEQEVNKQNLQAVEKEITEREATFDKPEELLREKEDLLRAQWKLDQTKRDNERQLLNTERLLEPIEIQVNKLHRKKEVDFG</sequence>
<keyword evidence="1" id="KW-0175">Coiled coil</keyword>
<dbReference type="EMBL" id="VHII01000014">
    <property type="protein sequence ID" value="KAF1380947.1"/>
    <property type="molecule type" value="Genomic_DNA"/>
</dbReference>
<proteinExistence type="predicted"/>
<organism evidence="3 4">
    <name type="scientific">Perca fluviatilis</name>
    <name type="common">European perch</name>
    <dbReference type="NCBI Taxonomy" id="8168"/>
    <lineage>
        <taxon>Eukaryota</taxon>
        <taxon>Metazoa</taxon>
        <taxon>Chordata</taxon>
        <taxon>Craniata</taxon>
        <taxon>Vertebrata</taxon>
        <taxon>Euteleostomi</taxon>
        <taxon>Actinopterygii</taxon>
        <taxon>Neopterygii</taxon>
        <taxon>Teleostei</taxon>
        <taxon>Neoteleostei</taxon>
        <taxon>Acanthomorphata</taxon>
        <taxon>Eupercaria</taxon>
        <taxon>Perciformes</taxon>
        <taxon>Percoidei</taxon>
        <taxon>Percidae</taxon>
        <taxon>Percinae</taxon>
        <taxon>Perca</taxon>
    </lineage>
</organism>
<evidence type="ECO:0000313" key="4">
    <source>
        <dbReference type="Proteomes" id="UP000465112"/>
    </source>
</evidence>
<feature type="transmembrane region" description="Helical" evidence="2">
    <location>
        <begin position="127"/>
        <end position="148"/>
    </location>
</feature>
<keyword evidence="4" id="KW-1185">Reference proteome</keyword>
<dbReference type="Proteomes" id="UP000465112">
    <property type="component" value="Chromosome 14"/>
</dbReference>
<dbReference type="OrthoDB" id="8964073at2759"/>
<evidence type="ECO:0000256" key="1">
    <source>
        <dbReference type="SAM" id="Coils"/>
    </source>
</evidence>